<dbReference type="EMBL" id="CAJPDR010001139">
    <property type="protein sequence ID" value="CAF9943616.1"/>
    <property type="molecule type" value="Genomic_DNA"/>
</dbReference>
<keyword evidence="2" id="KW-1185">Reference proteome</keyword>
<evidence type="ECO:0000313" key="1">
    <source>
        <dbReference type="EMBL" id="CAF9943616.1"/>
    </source>
</evidence>
<protein>
    <submittedName>
        <fullName evidence="1">Uncharacterized protein</fullName>
    </submittedName>
</protein>
<reference evidence="1" key="1">
    <citation type="submission" date="2021-03" db="EMBL/GenBank/DDBJ databases">
        <authorList>
            <person name="Tagirdzhanova G."/>
        </authorList>
    </citation>
    <scope>NUCLEOTIDE SEQUENCE</scope>
</reference>
<proteinExistence type="predicted"/>
<gene>
    <name evidence="1" type="ORF">ALECFALPRED_000761</name>
</gene>
<accession>A0A8H3JA96</accession>
<dbReference type="OrthoDB" id="3223806at2759"/>
<comment type="caution">
    <text evidence="1">The sequence shown here is derived from an EMBL/GenBank/DDBJ whole genome shotgun (WGS) entry which is preliminary data.</text>
</comment>
<sequence length="300" mass="33755">MRLTLAGRQSLTKLFPLTETNVRFAPEIVNVKDWLGGKKTNRSLKLHADDDQRLSCSYTVTVNNSGNYEILDQEGQALLGLPIIFGGEQDSVEAIVGILNHISRFKFVENIENRIADASFKQRFTIHMEGPHGHIQEGVGVFNVNNSERVKVVVHNHGSNVLYAYVYNLSSSWGVMNVFGGANHWSIPPKNDMKKHTGREVGEFEMFVPNHFKERNYLRCRDIFKIFLTSRPIPFTSLQMAALCGPDSKRTDTVRGSHPDVINLLLGIEPSSRGSGTKALIEEWTSHNFVVHTVYDKESS</sequence>
<organism evidence="1 2">
    <name type="scientific">Alectoria fallacina</name>
    <dbReference type="NCBI Taxonomy" id="1903189"/>
    <lineage>
        <taxon>Eukaryota</taxon>
        <taxon>Fungi</taxon>
        <taxon>Dikarya</taxon>
        <taxon>Ascomycota</taxon>
        <taxon>Pezizomycotina</taxon>
        <taxon>Lecanoromycetes</taxon>
        <taxon>OSLEUM clade</taxon>
        <taxon>Lecanoromycetidae</taxon>
        <taxon>Lecanorales</taxon>
        <taxon>Lecanorineae</taxon>
        <taxon>Parmeliaceae</taxon>
        <taxon>Alectoria</taxon>
    </lineage>
</organism>
<dbReference type="Proteomes" id="UP000664203">
    <property type="component" value="Unassembled WGS sequence"/>
</dbReference>
<name>A0A8H3JA96_9LECA</name>
<evidence type="ECO:0000313" key="2">
    <source>
        <dbReference type="Proteomes" id="UP000664203"/>
    </source>
</evidence>
<dbReference type="AlphaFoldDB" id="A0A8H3JA96"/>